<feature type="compositionally biased region" description="Acidic residues" evidence="1">
    <location>
        <begin position="586"/>
        <end position="599"/>
    </location>
</feature>
<feature type="region of interest" description="Disordered" evidence="1">
    <location>
        <begin position="1"/>
        <end position="369"/>
    </location>
</feature>
<feature type="compositionally biased region" description="Basic and acidic residues" evidence="1">
    <location>
        <begin position="132"/>
        <end position="145"/>
    </location>
</feature>
<feature type="compositionally biased region" description="Low complexity" evidence="1">
    <location>
        <begin position="912"/>
        <end position="922"/>
    </location>
</feature>
<feature type="compositionally biased region" description="Acidic residues" evidence="1">
    <location>
        <begin position="676"/>
        <end position="686"/>
    </location>
</feature>
<proteinExistence type="predicted"/>
<sequence>MLHFDRPRKNTRLPFSYASPPHPITFPREESDSALDSTKHSGSGTRCGPGVGGTDSGLGLDLVSSSLSGLSAASSSNSELAKHVYEQNRMKGPGATLPKSESDEFSDLTSDLDFDELASERSRPDGGSSTDENVREGMAPHERGNRRNKHRPRYLHLTRSHSHTSSDEEDDQDPDGALAKQGGGGGGKIGSADNSTNSKKSKPMVLPSNAISLAPQQNQSVKCLSSSSSSSSSTSSSSASYTLPQGGPTSGPQDEHRTKSNISPGQVGEISGDAAVNSPTPRSPSWREGLESPPFSPRRRDSYPGKRRGSLSPKEKKSGGSHFTYSDISPPSRQLSLDELYGNHTSGSTLDNGVAGSQAPQRPSPMSPQEIKDAAVMTTSGHALVFDMPPAVRNGKQQVPQQPLQQSQAQNMLRQGGSGDLVHPDDEMSSSGEPVVTCGVPHSAPVMDLATFAATITSSTNTLTSLTAGSVSPNTQNNASPSTLSGSPEDSEDSSCSSPVSPGYYDNATPPSDEPEEVCELADPSSKSIDMQGSKRQKARPPSTDWSPVIDLSPILDVSPSVEEAEQEDMLAKRMEELERQRSREAEEEGEEEESEELEEKISLHQVETGFPSRFRGKAGPPVAPLTLTNTELPEIPRIPPPPSAKKLKQQLNEELEEAGNDGSEAKSFRNSHDKDDDDEEDEGEMDMSSSFIYGSSLRRCGNFEDISRLSCDSSSILTSPMDYSTTDDGIYSSDVSQDFPFPSCTSQAESFSTVSSMSTSTVSSIGCSTSNSSSNSSSISSDRDIEMLDITDQIQRITQDMENIVKKGDVVDARPVPPPKPKRRLPDAEVGQSPPPSTCERKDSVSVKIEERKAIPITKEQSVKASVSKTGAWKGPDCKVIDCVGKKQNEIHSVETRGASKTTTRCGSQPTATTSSATATAKAAAATTTATIATESKSAAAAATRTSVSREAVEYQG</sequence>
<reference evidence="2 3" key="1">
    <citation type="journal article" date="2021" name="Elife">
        <title>Chloroplast acquisition without the gene transfer in kleptoplastic sea slugs, Plakobranchus ocellatus.</title>
        <authorList>
            <person name="Maeda T."/>
            <person name="Takahashi S."/>
            <person name="Yoshida T."/>
            <person name="Shimamura S."/>
            <person name="Takaki Y."/>
            <person name="Nagai Y."/>
            <person name="Toyoda A."/>
            <person name="Suzuki Y."/>
            <person name="Arimoto A."/>
            <person name="Ishii H."/>
            <person name="Satoh N."/>
            <person name="Nishiyama T."/>
            <person name="Hasebe M."/>
            <person name="Maruyama T."/>
            <person name="Minagawa J."/>
            <person name="Obokata J."/>
            <person name="Shigenobu S."/>
        </authorList>
    </citation>
    <scope>NUCLEOTIDE SEQUENCE [LARGE SCALE GENOMIC DNA]</scope>
</reference>
<feature type="compositionally biased region" description="Low complexity" evidence="1">
    <location>
        <begin position="225"/>
        <end position="240"/>
    </location>
</feature>
<protein>
    <submittedName>
        <fullName evidence="2">Tripartite motif-containing protein 45</fullName>
    </submittedName>
</protein>
<feature type="compositionally biased region" description="Polar residues" evidence="1">
    <location>
        <begin position="900"/>
        <end position="911"/>
    </location>
</feature>
<evidence type="ECO:0000313" key="3">
    <source>
        <dbReference type="Proteomes" id="UP000762676"/>
    </source>
</evidence>
<feature type="compositionally biased region" description="Basic and acidic residues" evidence="1">
    <location>
        <begin position="664"/>
        <end position="675"/>
    </location>
</feature>
<comment type="caution">
    <text evidence="2">The sequence shown here is derived from an EMBL/GenBank/DDBJ whole genome shotgun (WGS) entry which is preliminary data.</text>
</comment>
<feature type="region of interest" description="Disordered" evidence="1">
    <location>
        <begin position="745"/>
        <end position="785"/>
    </location>
</feature>
<accession>A0AAV4FBG3</accession>
<feature type="compositionally biased region" description="Polar residues" evidence="1">
    <location>
        <begin position="321"/>
        <end position="335"/>
    </location>
</feature>
<feature type="region of interest" description="Disordered" evidence="1">
    <location>
        <begin position="806"/>
        <end position="847"/>
    </location>
</feature>
<feature type="compositionally biased region" description="Basic and acidic residues" evidence="1">
    <location>
        <begin position="80"/>
        <end position="89"/>
    </location>
</feature>
<evidence type="ECO:0000256" key="1">
    <source>
        <dbReference type="SAM" id="MobiDB-lite"/>
    </source>
</evidence>
<evidence type="ECO:0000313" key="2">
    <source>
        <dbReference type="EMBL" id="GFR70619.1"/>
    </source>
</evidence>
<keyword evidence="3" id="KW-1185">Reference proteome</keyword>
<feature type="compositionally biased region" description="Basic residues" evidence="1">
    <location>
        <begin position="146"/>
        <end position="162"/>
    </location>
</feature>
<feature type="compositionally biased region" description="Low complexity" evidence="1">
    <location>
        <begin position="57"/>
        <end position="76"/>
    </location>
</feature>
<gene>
    <name evidence="2" type="ORF">ElyMa_003790900</name>
</gene>
<feature type="compositionally biased region" description="Basic and acidic residues" evidence="1">
    <location>
        <begin position="570"/>
        <end position="585"/>
    </location>
</feature>
<dbReference type="Proteomes" id="UP000762676">
    <property type="component" value="Unassembled WGS sequence"/>
</dbReference>
<name>A0AAV4FBG3_9GAST</name>
<organism evidence="2 3">
    <name type="scientific">Elysia marginata</name>
    <dbReference type="NCBI Taxonomy" id="1093978"/>
    <lineage>
        <taxon>Eukaryota</taxon>
        <taxon>Metazoa</taxon>
        <taxon>Spiralia</taxon>
        <taxon>Lophotrochozoa</taxon>
        <taxon>Mollusca</taxon>
        <taxon>Gastropoda</taxon>
        <taxon>Heterobranchia</taxon>
        <taxon>Euthyneura</taxon>
        <taxon>Panpulmonata</taxon>
        <taxon>Sacoglossa</taxon>
        <taxon>Placobranchoidea</taxon>
        <taxon>Plakobranchidae</taxon>
        <taxon>Elysia</taxon>
    </lineage>
</organism>
<dbReference type="AlphaFoldDB" id="A0AAV4FBG3"/>
<feature type="region of interest" description="Disordered" evidence="1">
    <location>
        <begin position="393"/>
        <end position="434"/>
    </location>
</feature>
<feature type="compositionally biased region" description="Low complexity" evidence="1">
    <location>
        <begin position="397"/>
        <end position="410"/>
    </location>
</feature>
<feature type="compositionally biased region" description="Polar residues" evidence="1">
    <location>
        <begin position="34"/>
        <end position="44"/>
    </location>
</feature>
<dbReference type="EMBL" id="BMAT01007754">
    <property type="protein sequence ID" value="GFR70619.1"/>
    <property type="molecule type" value="Genomic_DNA"/>
</dbReference>
<feature type="region of interest" description="Disordered" evidence="1">
    <location>
        <begin position="935"/>
        <end position="958"/>
    </location>
</feature>
<feature type="compositionally biased region" description="Polar residues" evidence="1">
    <location>
        <begin position="209"/>
        <end position="224"/>
    </location>
</feature>
<feature type="compositionally biased region" description="Polar residues" evidence="1">
    <location>
        <begin position="469"/>
        <end position="484"/>
    </location>
</feature>
<feature type="compositionally biased region" description="Acidic residues" evidence="1">
    <location>
        <begin position="103"/>
        <end position="117"/>
    </location>
</feature>
<feature type="region of interest" description="Disordered" evidence="1">
    <location>
        <begin position="467"/>
        <end position="692"/>
    </location>
</feature>
<feature type="region of interest" description="Disordered" evidence="1">
    <location>
        <begin position="895"/>
        <end position="922"/>
    </location>
</feature>
<feature type="compositionally biased region" description="Gly residues" evidence="1">
    <location>
        <begin position="45"/>
        <end position="56"/>
    </location>
</feature>
<feature type="compositionally biased region" description="Low complexity" evidence="1">
    <location>
        <begin position="935"/>
        <end position="951"/>
    </location>
</feature>
<feature type="compositionally biased region" description="Low complexity" evidence="1">
    <location>
        <begin position="751"/>
        <end position="781"/>
    </location>
</feature>
<feature type="compositionally biased region" description="Low complexity" evidence="1">
    <location>
        <begin position="494"/>
        <end position="503"/>
    </location>
</feature>